<comment type="function">
    <text evidence="4">Required for flagellar hook formation. May act as a scaffolding protein.</text>
</comment>
<dbReference type="InterPro" id="IPR005648">
    <property type="entry name" value="FlgD"/>
</dbReference>
<gene>
    <name evidence="5" type="primary">flgD</name>
    <name evidence="5" type="ORF">OEG82_05815</name>
</gene>
<keyword evidence="3" id="KW-1005">Bacterial flagellum biogenesis</keyword>
<name>A0ABT3YCC4_9HYPH</name>
<dbReference type="RefSeq" id="WP_267611488.1">
    <property type="nucleotide sequence ID" value="NZ_JAOVZQ010000001.1"/>
</dbReference>
<reference evidence="5" key="1">
    <citation type="submission" date="2022-10" db="EMBL/GenBank/DDBJ databases">
        <title>Hoeflea sp. J2-29, isolated from marine algae.</title>
        <authorList>
            <person name="Kristyanto S."/>
            <person name="Kim J.M."/>
            <person name="Jeon C.O."/>
        </authorList>
    </citation>
    <scope>NUCLEOTIDE SEQUENCE</scope>
    <source>
        <strain evidence="5">J2-29</strain>
    </source>
</reference>
<accession>A0ABT3YCC4</accession>
<keyword evidence="5" id="KW-0966">Cell projection</keyword>
<proteinExistence type="inferred from homology"/>
<evidence type="ECO:0000256" key="2">
    <source>
        <dbReference type="ARBA" id="ARBA00016013"/>
    </source>
</evidence>
<evidence type="ECO:0000256" key="1">
    <source>
        <dbReference type="ARBA" id="ARBA00010577"/>
    </source>
</evidence>
<comment type="caution">
    <text evidence="5">The sequence shown here is derived from an EMBL/GenBank/DDBJ whole genome shotgun (WGS) entry which is preliminary data.</text>
</comment>
<evidence type="ECO:0000256" key="3">
    <source>
        <dbReference type="ARBA" id="ARBA00022795"/>
    </source>
</evidence>
<sequence length="134" mass="13954">MVVDTVSAAASATGTSAADNASKKSALDYDTFLTLLVQQMKSQDPTDPMDATDQIAQLATFSQVEQTIQTNKNLEMLLQSSTLNQAGSIIGRTITNADASITGTIEQVKVYSDGLVAVLQNGSQVVVGAGVTIQ</sequence>
<dbReference type="Pfam" id="PF03963">
    <property type="entry name" value="FlgD"/>
    <property type="match status" value="1"/>
</dbReference>
<comment type="similarity">
    <text evidence="1">Belongs to the FlgD family.</text>
</comment>
<evidence type="ECO:0000256" key="4">
    <source>
        <dbReference type="ARBA" id="ARBA00024746"/>
    </source>
</evidence>
<evidence type="ECO:0000313" key="5">
    <source>
        <dbReference type="EMBL" id="MCY0093535.1"/>
    </source>
</evidence>
<keyword evidence="5" id="KW-0969">Cilium</keyword>
<dbReference type="Proteomes" id="UP001081283">
    <property type="component" value="Unassembled WGS sequence"/>
</dbReference>
<keyword evidence="5" id="KW-0282">Flagellum</keyword>
<organism evidence="5 6">
    <name type="scientific">Hoeflea ulvae</name>
    <dbReference type="NCBI Taxonomy" id="2983764"/>
    <lineage>
        <taxon>Bacteria</taxon>
        <taxon>Pseudomonadati</taxon>
        <taxon>Pseudomonadota</taxon>
        <taxon>Alphaproteobacteria</taxon>
        <taxon>Hyphomicrobiales</taxon>
        <taxon>Rhizobiaceae</taxon>
        <taxon>Hoeflea</taxon>
    </lineage>
</organism>
<protein>
    <recommendedName>
        <fullName evidence="2">Basal-body rod modification protein FlgD</fullName>
    </recommendedName>
</protein>
<keyword evidence="6" id="KW-1185">Reference proteome</keyword>
<dbReference type="EMBL" id="JAOVZQ010000001">
    <property type="protein sequence ID" value="MCY0093535.1"/>
    <property type="molecule type" value="Genomic_DNA"/>
</dbReference>
<dbReference type="NCBIfam" id="NF004670">
    <property type="entry name" value="PRK06009.1"/>
    <property type="match status" value="1"/>
</dbReference>
<evidence type="ECO:0000313" key="6">
    <source>
        <dbReference type="Proteomes" id="UP001081283"/>
    </source>
</evidence>